<protein>
    <submittedName>
        <fullName evidence="1">Uncharacterized protein</fullName>
    </submittedName>
</protein>
<dbReference type="RefSeq" id="WP_260115883.1">
    <property type="nucleotide sequence ID" value="NZ_CP093360.1"/>
</dbReference>
<geneLocation type="plasmid" evidence="1 2">
    <name>p1unnamed</name>
</geneLocation>
<keyword evidence="2" id="KW-1185">Reference proteome</keyword>
<organism evidence="1 2">
    <name type="scientific">Nicoliella spurrieriana</name>
    <dbReference type="NCBI Taxonomy" id="2925830"/>
    <lineage>
        <taxon>Bacteria</taxon>
        <taxon>Bacillati</taxon>
        <taxon>Bacillota</taxon>
        <taxon>Bacilli</taxon>
        <taxon>Lactobacillales</taxon>
        <taxon>Lactobacillaceae</taxon>
        <taxon>Nicoliella</taxon>
    </lineage>
</organism>
<accession>A0A976RR30</accession>
<reference evidence="1" key="1">
    <citation type="journal article" date="2022" name="Int. J. Syst. Evol. Microbiol.">
        <title>Apilactobacillus apisilvae sp. nov., Nicolia spurrieriana gen. nov. sp. nov., Bombilactobacillus folatiphilus sp. nov. and Bombilactobacillus thymidiniphilus sp. nov., four new lactic acid bacterial isolates from stingless bees Tetragonula carbonaria and Austroplebeia australis.</title>
        <authorList>
            <person name="Oliphant S.A."/>
            <person name="Watson-Haigh N.S."/>
            <person name="Sumby K.M."/>
            <person name="Gardner J."/>
            <person name="Groom S."/>
            <person name="Jiranek V."/>
        </authorList>
    </citation>
    <scope>NUCLEOTIDE SEQUENCE</scope>
    <source>
        <strain evidence="1">SGEP1_A5</strain>
    </source>
</reference>
<keyword evidence="1" id="KW-0614">Plasmid</keyword>
<dbReference type="Proteomes" id="UP000831181">
    <property type="component" value="Plasmid p1unnamed"/>
</dbReference>
<name>A0A976RR30_9LACO</name>
<dbReference type="AlphaFoldDB" id="A0A976RR30"/>
<evidence type="ECO:0000313" key="1">
    <source>
        <dbReference type="EMBL" id="UQS86076.1"/>
    </source>
</evidence>
<dbReference type="KEGG" id="lbe:MOO44_00075"/>
<dbReference type="EMBL" id="CP093360">
    <property type="protein sequence ID" value="UQS86076.1"/>
    <property type="molecule type" value="Genomic_DNA"/>
</dbReference>
<proteinExistence type="predicted"/>
<sequence length="166" mass="18980">MEKSVIDAFNQCVDVSADVRSDLAKNVYSSKYLGMFMTLVHEFNGEFRFVATQYFLEDVAARYAHSDINNEAGIRAGLLDLYDRYFTNRRIIDFDLKTPFFEMVNHYYIENLGGRYNPAKDRNYVNGYLLTDVIKSDQDIEAAINNSILHGDASCDDIDNGLVITN</sequence>
<gene>
    <name evidence="1" type="ORF">MOO44_00075</name>
</gene>
<evidence type="ECO:0000313" key="2">
    <source>
        <dbReference type="Proteomes" id="UP000831181"/>
    </source>
</evidence>